<feature type="transmembrane region" description="Helical" evidence="1">
    <location>
        <begin position="77"/>
        <end position="94"/>
    </location>
</feature>
<dbReference type="AlphaFoldDB" id="A0A0K8MG33"/>
<protein>
    <recommendedName>
        <fullName evidence="4">Integral membrane protein</fullName>
    </recommendedName>
</protein>
<proteinExistence type="predicted"/>
<dbReference type="Pfam" id="PF07274">
    <property type="entry name" value="DUF1440"/>
    <property type="match status" value="1"/>
</dbReference>
<keyword evidence="1" id="KW-1133">Transmembrane helix</keyword>
<dbReference type="EMBL" id="DF967991">
    <property type="protein sequence ID" value="GAO99455.1"/>
    <property type="molecule type" value="Genomic_DNA"/>
</dbReference>
<sequence length="164" mass="18005">MSHVIFNSIWVGVLAGILGGAARLGWSATLPVHSLQVHEQSPIANFLAIFGFSKRTINRRLSLAGGQGMPLLQSLTYYVYSIIVAVIFVFGANADGNLTHGLGTMYGLIIWIVVDLIFLPLFQVVPVFWRRSLPELAVEMSGYLFFGWAVYLVAVGLPVSVIYF</sequence>
<name>A0A0K8MG33_9LACO</name>
<dbReference type="InterPro" id="IPR009898">
    <property type="entry name" value="DUF1440"/>
</dbReference>
<evidence type="ECO:0000313" key="3">
    <source>
        <dbReference type="Proteomes" id="UP000253891"/>
    </source>
</evidence>
<evidence type="ECO:0000313" key="2">
    <source>
        <dbReference type="EMBL" id="GAO99455.1"/>
    </source>
</evidence>
<dbReference type="STRING" id="157463.GCA_001047075_00385"/>
<accession>A0A0K8MG33</accession>
<organism evidence="2 3">
    <name type="scientific">Fructobacillus ficulneus</name>
    <dbReference type="NCBI Taxonomy" id="157463"/>
    <lineage>
        <taxon>Bacteria</taxon>
        <taxon>Bacillati</taxon>
        <taxon>Bacillota</taxon>
        <taxon>Bacilli</taxon>
        <taxon>Lactobacillales</taxon>
        <taxon>Lactobacillaceae</taxon>
        <taxon>Fructobacillus</taxon>
    </lineage>
</organism>
<gene>
    <name evidence="2" type="ORF">FFIC_140490</name>
</gene>
<keyword evidence="1" id="KW-0472">Membrane</keyword>
<evidence type="ECO:0000256" key="1">
    <source>
        <dbReference type="SAM" id="Phobius"/>
    </source>
</evidence>
<feature type="transmembrane region" description="Helical" evidence="1">
    <location>
        <begin position="106"/>
        <end position="129"/>
    </location>
</feature>
<keyword evidence="3" id="KW-1185">Reference proteome</keyword>
<dbReference type="RefSeq" id="WP_061992872.1">
    <property type="nucleotide sequence ID" value="NZ_DF967991.1"/>
</dbReference>
<dbReference type="OrthoDB" id="1629003at2"/>
<evidence type="ECO:0008006" key="4">
    <source>
        <dbReference type="Google" id="ProtNLM"/>
    </source>
</evidence>
<keyword evidence="1" id="KW-0812">Transmembrane</keyword>
<dbReference type="Proteomes" id="UP000253891">
    <property type="component" value="Unassembled WGS sequence"/>
</dbReference>
<feature type="transmembrane region" description="Helical" evidence="1">
    <location>
        <begin position="141"/>
        <end position="163"/>
    </location>
</feature>
<reference evidence="2 3" key="1">
    <citation type="journal article" date="2015" name="BMC Genomics">
        <title>Comparative genomics of Fructobacillus spp. and Leuconostoc spp. reveals niche-specific evolution of Fructobacillus spp.</title>
        <authorList>
            <person name="Endo A."/>
            <person name="Tanizawa Y."/>
            <person name="Tanaka N."/>
            <person name="Maeno S."/>
            <person name="Kumar H."/>
            <person name="Shiwa Y."/>
            <person name="Okada S."/>
            <person name="Yoshikawa H."/>
            <person name="Dicks L."/>
            <person name="Nakagawa J."/>
            <person name="Arita M."/>
        </authorList>
    </citation>
    <scope>NUCLEOTIDE SEQUENCE [LARGE SCALE GENOMIC DNA]</scope>
    <source>
        <strain evidence="2 3">JCM 12225</strain>
    </source>
</reference>